<keyword evidence="6" id="KW-0813">Transport</keyword>
<keyword evidence="14" id="KW-0830">Ubiquinone</keyword>
<evidence type="ECO:0000256" key="8">
    <source>
        <dbReference type="ARBA" id="ARBA00022692"/>
    </source>
</evidence>
<reference evidence="21" key="1">
    <citation type="journal article" date="2018" name="J. ISSAAS">
        <title>The contribution of mitochondrial metagenomics to large-scale data mining and phylogenetic analysis of Coleoptera.</title>
        <authorList>
            <person name="Miller K."/>
            <person name="Linard B."/>
            <person name="Motyka M."/>
            <person name="Bocek M."/>
            <person name="Vogler A.P."/>
        </authorList>
    </citation>
    <scope>NUCLEOTIDE SEQUENCE</scope>
</reference>
<organism evidence="21">
    <name type="scientific">Cucujoidea sp. 7 KM-2017</name>
    <dbReference type="NCBI Taxonomy" id="2219388"/>
    <lineage>
        <taxon>Eukaryota</taxon>
        <taxon>Metazoa</taxon>
        <taxon>Ecdysozoa</taxon>
        <taxon>Arthropoda</taxon>
        <taxon>Hexapoda</taxon>
        <taxon>Insecta</taxon>
        <taxon>Pterygota</taxon>
        <taxon>Neoptera</taxon>
        <taxon>Endopterygota</taxon>
        <taxon>Coleoptera</taxon>
        <taxon>Polyphaga</taxon>
        <taxon>Cucujiformia</taxon>
    </lineage>
</organism>
<evidence type="ECO:0000256" key="14">
    <source>
        <dbReference type="ARBA" id="ARBA00023075"/>
    </source>
</evidence>
<feature type="transmembrane region" description="Helical" evidence="19">
    <location>
        <begin position="192"/>
        <end position="212"/>
    </location>
</feature>
<dbReference type="PANTHER" id="PTHR46552">
    <property type="entry name" value="NADH-UBIQUINONE OXIDOREDUCTASE CHAIN 2"/>
    <property type="match status" value="1"/>
</dbReference>
<gene>
    <name evidence="21" type="primary">nad2</name>
</gene>
<evidence type="ECO:0000256" key="3">
    <source>
        <dbReference type="ARBA" id="ARBA00007012"/>
    </source>
</evidence>
<evidence type="ECO:0000256" key="18">
    <source>
        <dbReference type="ARBA" id="ARBA00049551"/>
    </source>
</evidence>
<evidence type="ECO:0000256" key="5">
    <source>
        <dbReference type="ARBA" id="ARBA00021008"/>
    </source>
</evidence>
<feature type="transmembrane region" description="Helical" evidence="19">
    <location>
        <begin position="266"/>
        <end position="288"/>
    </location>
</feature>
<dbReference type="AlphaFoldDB" id="A0A346RH03"/>
<dbReference type="Pfam" id="PF00361">
    <property type="entry name" value="Proton_antipo_M"/>
    <property type="match status" value="1"/>
</dbReference>
<comment type="catalytic activity">
    <reaction evidence="18">
        <text>a ubiquinone + NADH + 5 H(+)(in) = a ubiquinol + NAD(+) + 4 H(+)(out)</text>
        <dbReference type="Rhea" id="RHEA:29091"/>
        <dbReference type="Rhea" id="RHEA-COMP:9565"/>
        <dbReference type="Rhea" id="RHEA-COMP:9566"/>
        <dbReference type="ChEBI" id="CHEBI:15378"/>
        <dbReference type="ChEBI" id="CHEBI:16389"/>
        <dbReference type="ChEBI" id="CHEBI:17976"/>
        <dbReference type="ChEBI" id="CHEBI:57540"/>
        <dbReference type="ChEBI" id="CHEBI:57945"/>
        <dbReference type="EC" id="7.1.1.2"/>
    </reaction>
</comment>
<sequence>MKFYQILFMNTLILGTLISISAYSWLAMWMGLEVNLLSFIPLISKNNSLSSETAFKYFIVQALSSMMILFSIIMSLNLDSMIFNSWIYLSSSAFLMKMGCAPFHFWFIEIISGLNWVNTMIILTWQKIAPMILLMFTFFSNFYLNFIICVSLFFSSFKSWNQTNLKKILALSSMNHMSWMLSIFLLNHSIWMIYFIFYSFITLTLTLMFKIFNLNFFMQLNNFLILNKNSKLLFFSNFLSLSGLPPFLGFFPKWLVLLSLMNKKFFFLSLMLIFFTLWMIYIYLSMMFNTLTLKISEPLYLFTLINNKILFFLNFFNLTGLMIFSILLVYF</sequence>
<evidence type="ECO:0000256" key="4">
    <source>
        <dbReference type="ARBA" id="ARBA00012944"/>
    </source>
</evidence>
<dbReference type="InterPro" id="IPR050175">
    <property type="entry name" value="Complex_I_Subunit_2"/>
</dbReference>
<feature type="transmembrane region" description="Helical" evidence="19">
    <location>
        <begin position="232"/>
        <end position="254"/>
    </location>
</feature>
<feature type="transmembrane region" description="Helical" evidence="19">
    <location>
        <begin position="128"/>
        <end position="156"/>
    </location>
</feature>
<evidence type="ECO:0000256" key="11">
    <source>
        <dbReference type="ARBA" id="ARBA00022982"/>
    </source>
</evidence>
<evidence type="ECO:0000256" key="1">
    <source>
        <dbReference type="ARBA" id="ARBA00003257"/>
    </source>
</evidence>
<proteinExistence type="inferred from homology"/>
<feature type="transmembrane region" description="Helical" evidence="19">
    <location>
        <begin position="168"/>
        <end position="186"/>
    </location>
</feature>
<evidence type="ECO:0000313" key="21">
    <source>
        <dbReference type="EMBL" id="AXS65350.1"/>
    </source>
</evidence>
<evidence type="ECO:0000256" key="7">
    <source>
        <dbReference type="ARBA" id="ARBA00022660"/>
    </source>
</evidence>
<keyword evidence="7" id="KW-0679">Respiratory chain</keyword>
<keyword evidence="12 19" id="KW-1133">Transmembrane helix</keyword>
<dbReference type="EMBL" id="MG193390">
    <property type="protein sequence ID" value="AXS65350.1"/>
    <property type="molecule type" value="Genomic_DNA"/>
</dbReference>
<evidence type="ECO:0000256" key="12">
    <source>
        <dbReference type="ARBA" id="ARBA00022989"/>
    </source>
</evidence>
<dbReference type="PANTHER" id="PTHR46552:SF1">
    <property type="entry name" value="NADH-UBIQUINONE OXIDOREDUCTASE CHAIN 2"/>
    <property type="match status" value="1"/>
</dbReference>
<keyword evidence="11" id="KW-0249">Electron transport</keyword>
<feature type="domain" description="NADH:quinone oxidoreductase/Mrp antiporter transmembrane" evidence="20">
    <location>
        <begin position="22"/>
        <end position="273"/>
    </location>
</feature>
<comment type="similarity">
    <text evidence="3">Belongs to the complex I subunit 2 family.</text>
</comment>
<evidence type="ECO:0000256" key="9">
    <source>
        <dbReference type="ARBA" id="ARBA00022792"/>
    </source>
</evidence>
<keyword evidence="13" id="KW-0520">NAD</keyword>
<keyword evidence="10" id="KW-1278">Translocase</keyword>
<feature type="transmembrane region" description="Helical" evidence="19">
    <location>
        <begin position="309"/>
        <end position="330"/>
    </location>
</feature>
<feature type="transmembrane region" description="Helical" evidence="19">
    <location>
        <begin position="12"/>
        <end position="32"/>
    </location>
</feature>
<comment type="function">
    <text evidence="1">Core subunit of the mitochondrial membrane respiratory chain NADH dehydrogenase (Complex I) that is believed to belong to the minimal assembly required for catalysis. Complex I functions in the transfer of electrons from NADH to the respiratory chain. The immediate electron acceptor for the enzyme is believed to be ubiquinone.</text>
</comment>
<protein>
    <recommendedName>
        <fullName evidence="5">NADH-ubiquinone oxidoreductase chain 2</fullName>
        <ecNumber evidence="4">7.1.1.2</ecNumber>
    </recommendedName>
    <alternativeName>
        <fullName evidence="17">NADH dehydrogenase subunit 2</fullName>
    </alternativeName>
</protein>
<dbReference type="GO" id="GO:0005743">
    <property type="term" value="C:mitochondrial inner membrane"/>
    <property type="evidence" value="ECO:0007669"/>
    <property type="project" value="UniProtKB-SubCell"/>
</dbReference>
<comment type="subcellular location">
    <subcellularLocation>
        <location evidence="2">Mitochondrion inner membrane</location>
        <topology evidence="2">Multi-pass membrane protein</topology>
    </subcellularLocation>
</comment>
<evidence type="ECO:0000256" key="16">
    <source>
        <dbReference type="ARBA" id="ARBA00023136"/>
    </source>
</evidence>
<keyword evidence="15 21" id="KW-0496">Mitochondrion</keyword>
<evidence type="ECO:0000256" key="10">
    <source>
        <dbReference type="ARBA" id="ARBA00022967"/>
    </source>
</evidence>
<dbReference type="EC" id="7.1.1.2" evidence="4"/>
<accession>A0A346RH03</accession>
<name>A0A346RH03_9CUCU</name>
<evidence type="ECO:0000256" key="2">
    <source>
        <dbReference type="ARBA" id="ARBA00004448"/>
    </source>
</evidence>
<evidence type="ECO:0000256" key="13">
    <source>
        <dbReference type="ARBA" id="ARBA00023027"/>
    </source>
</evidence>
<geneLocation type="mitochondrion" evidence="21"/>
<evidence type="ECO:0000256" key="15">
    <source>
        <dbReference type="ARBA" id="ARBA00023128"/>
    </source>
</evidence>
<dbReference type="InterPro" id="IPR001750">
    <property type="entry name" value="ND/Mrp_TM"/>
</dbReference>
<evidence type="ECO:0000256" key="19">
    <source>
        <dbReference type="SAM" id="Phobius"/>
    </source>
</evidence>
<dbReference type="GO" id="GO:0008137">
    <property type="term" value="F:NADH dehydrogenase (ubiquinone) activity"/>
    <property type="evidence" value="ECO:0007669"/>
    <property type="project" value="UniProtKB-EC"/>
</dbReference>
<dbReference type="GO" id="GO:0006120">
    <property type="term" value="P:mitochondrial electron transport, NADH to ubiquinone"/>
    <property type="evidence" value="ECO:0007669"/>
    <property type="project" value="TreeGrafter"/>
</dbReference>
<keyword evidence="8 19" id="KW-0812">Transmembrane</keyword>
<evidence type="ECO:0000256" key="6">
    <source>
        <dbReference type="ARBA" id="ARBA00022448"/>
    </source>
</evidence>
<evidence type="ECO:0000259" key="20">
    <source>
        <dbReference type="Pfam" id="PF00361"/>
    </source>
</evidence>
<keyword evidence="16 19" id="KW-0472">Membrane</keyword>
<keyword evidence="9" id="KW-0999">Mitochondrion inner membrane</keyword>
<evidence type="ECO:0000256" key="17">
    <source>
        <dbReference type="ARBA" id="ARBA00031028"/>
    </source>
</evidence>